<accession>A0ABR0SN27</accession>
<feature type="signal peptide" evidence="1">
    <location>
        <begin position="1"/>
        <end position="16"/>
    </location>
</feature>
<gene>
    <name evidence="3" type="ORF">PT974_07032</name>
</gene>
<dbReference type="Pfam" id="PF25484">
    <property type="entry name" value="DUF7907"/>
    <property type="match status" value="1"/>
</dbReference>
<evidence type="ECO:0000256" key="1">
    <source>
        <dbReference type="SAM" id="SignalP"/>
    </source>
</evidence>
<keyword evidence="4" id="KW-1185">Reference proteome</keyword>
<reference evidence="3 4" key="1">
    <citation type="submission" date="2024-01" db="EMBL/GenBank/DDBJ databases">
        <title>Complete genome of Cladobotryum mycophilum ATHUM6906.</title>
        <authorList>
            <person name="Christinaki A.C."/>
            <person name="Myridakis A.I."/>
            <person name="Kouvelis V.N."/>
        </authorList>
    </citation>
    <scope>NUCLEOTIDE SEQUENCE [LARGE SCALE GENOMIC DNA]</scope>
    <source>
        <strain evidence="3 4">ATHUM6906</strain>
    </source>
</reference>
<evidence type="ECO:0000313" key="3">
    <source>
        <dbReference type="EMBL" id="KAK5993598.1"/>
    </source>
</evidence>
<evidence type="ECO:0000259" key="2">
    <source>
        <dbReference type="Pfam" id="PF25484"/>
    </source>
</evidence>
<dbReference type="EMBL" id="JAVFKD010000012">
    <property type="protein sequence ID" value="KAK5993598.1"/>
    <property type="molecule type" value="Genomic_DNA"/>
</dbReference>
<feature type="chain" id="PRO_5045676133" description="DUF7907 domain-containing protein" evidence="1">
    <location>
        <begin position="17"/>
        <end position="215"/>
    </location>
</feature>
<dbReference type="InterPro" id="IPR057229">
    <property type="entry name" value="DUF7907"/>
</dbReference>
<feature type="domain" description="DUF7907" evidence="2">
    <location>
        <begin position="35"/>
        <end position="185"/>
    </location>
</feature>
<name>A0ABR0SN27_9HYPO</name>
<comment type="caution">
    <text evidence="3">The sequence shown here is derived from an EMBL/GenBank/DDBJ whole genome shotgun (WGS) entry which is preliminary data.</text>
</comment>
<protein>
    <recommendedName>
        <fullName evidence="2">DUF7907 domain-containing protein</fullName>
    </recommendedName>
</protein>
<organism evidence="3 4">
    <name type="scientific">Cladobotryum mycophilum</name>
    <dbReference type="NCBI Taxonomy" id="491253"/>
    <lineage>
        <taxon>Eukaryota</taxon>
        <taxon>Fungi</taxon>
        <taxon>Dikarya</taxon>
        <taxon>Ascomycota</taxon>
        <taxon>Pezizomycotina</taxon>
        <taxon>Sordariomycetes</taxon>
        <taxon>Hypocreomycetidae</taxon>
        <taxon>Hypocreales</taxon>
        <taxon>Hypocreaceae</taxon>
        <taxon>Cladobotryum</taxon>
    </lineage>
</organism>
<proteinExistence type="predicted"/>
<evidence type="ECO:0000313" key="4">
    <source>
        <dbReference type="Proteomes" id="UP001338125"/>
    </source>
</evidence>
<sequence length="215" mass="22514">MLASALTLGLVGLAAASPISNAYYPPPPSSPVTQSKGFLLVVKHTNTPINGLYINSIHVGAGLGLVGVGTKDDNPRIFYQNGTAEEYATGQSSIISDGGTPPFPFGLSFVKDEGSAHLSTVNLNGGQGTKGIAISKASVIVPGEYLVCDEPLQYYQGKHFNILKNLSAQDPIPKECTAVTLVPQCTELNDLPKGSYSSHDFAIDTPCYKDAGTVN</sequence>
<dbReference type="Proteomes" id="UP001338125">
    <property type="component" value="Unassembled WGS sequence"/>
</dbReference>
<keyword evidence="1" id="KW-0732">Signal</keyword>